<evidence type="ECO:0000259" key="2">
    <source>
        <dbReference type="Pfam" id="PF07883"/>
    </source>
</evidence>
<dbReference type="InterPro" id="IPR013096">
    <property type="entry name" value="Cupin_2"/>
</dbReference>
<dbReference type="InterPro" id="IPR014710">
    <property type="entry name" value="RmlC-like_jellyroll"/>
</dbReference>
<organism evidence="3 4">
    <name type="scientific">Kibdelosporangium phytohabitans</name>
    <dbReference type="NCBI Taxonomy" id="860235"/>
    <lineage>
        <taxon>Bacteria</taxon>
        <taxon>Bacillati</taxon>
        <taxon>Actinomycetota</taxon>
        <taxon>Actinomycetes</taxon>
        <taxon>Pseudonocardiales</taxon>
        <taxon>Pseudonocardiaceae</taxon>
        <taxon>Kibdelosporangium</taxon>
    </lineage>
</organism>
<feature type="domain" description="Cupin type-2" evidence="2">
    <location>
        <begin position="35"/>
        <end position="99"/>
    </location>
</feature>
<dbReference type="SUPFAM" id="SSF51182">
    <property type="entry name" value="RmlC-like cupins"/>
    <property type="match status" value="1"/>
</dbReference>
<accession>A0A0N9I617</accession>
<feature type="region of interest" description="Disordered" evidence="1">
    <location>
        <begin position="1"/>
        <end position="22"/>
    </location>
</feature>
<evidence type="ECO:0000313" key="4">
    <source>
        <dbReference type="Proteomes" id="UP000063699"/>
    </source>
</evidence>
<keyword evidence="4" id="KW-1185">Reference proteome</keyword>
<dbReference type="KEGG" id="kphy:AOZ06_33345"/>
<dbReference type="Pfam" id="PF07883">
    <property type="entry name" value="Cupin_2"/>
    <property type="match status" value="1"/>
</dbReference>
<name>A0A0N9I617_9PSEU</name>
<evidence type="ECO:0000256" key="1">
    <source>
        <dbReference type="SAM" id="MobiDB-lite"/>
    </source>
</evidence>
<gene>
    <name evidence="3" type="ORF">AOZ06_33345</name>
</gene>
<protein>
    <submittedName>
        <fullName evidence="3">Cupin</fullName>
    </submittedName>
</protein>
<feature type="compositionally biased region" description="Polar residues" evidence="1">
    <location>
        <begin position="7"/>
        <end position="21"/>
    </location>
</feature>
<dbReference type="Gene3D" id="2.60.120.10">
    <property type="entry name" value="Jelly Rolls"/>
    <property type="match status" value="1"/>
</dbReference>
<dbReference type="EMBL" id="CP012752">
    <property type="protein sequence ID" value="ALG11120.1"/>
    <property type="molecule type" value="Genomic_DNA"/>
</dbReference>
<dbReference type="RefSeq" id="WP_054293021.1">
    <property type="nucleotide sequence ID" value="NZ_CP012752.1"/>
</dbReference>
<dbReference type="Proteomes" id="UP000063699">
    <property type="component" value="Chromosome"/>
</dbReference>
<reference evidence="3 4" key="1">
    <citation type="submission" date="2015-07" db="EMBL/GenBank/DDBJ databases">
        <title>Genome sequencing of Kibdelosporangium phytohabitans.</title>
        <authorList>
            <person name="Qin S."/>
            <person name="Xing K."/>
        </authorList>
    </citation>
    <scope>NUCLEOTIDE SEQUENCE [LARGE SCALE GENOMIC DNA]</scope>
    <source>
        <strain evidence="3 4">KLBMP1111</strain>
    </source>
</reference>
<dbReference type="InterPro" id="IPR011051">
    <property type="entry name" value="RmlC_Cupin_sf"/>
</dbReference>
<dbReference type="AlphaFoldDB" id="A0A0N9I617"/>
<dbReference type="STRING" id="860235.AOZ06_33345"/>
<proteinExistence type="predicted"/>
<evidence type="ECO:0000313" key="3">
    <source>
        <dbReference type="EMBL" id="ALG11120.1"/>
    </source>
</evidence>
<sequence length="122" mass="12646">MIVVESARTTQTPNATTSSLATPGLGSKELSVWKVSMAAGTQGPVHAIDREQVWVALSGVIEFIVDDGAKLVRTGQAAIVPAGEVRQVRVVEGPAEALVSMSAGGFATVPGSDDRHPLPWAE</sequence>